<sequence>MVEPMVVHLETQICLMCLEVVDTHQIKEKVADILIILLLMMEARAMRMNIKRLGTLT</sequence>
<evidence type="ECO:0000313" key="1">
    <source>
        <dbReference type="EMBL" id="JAH23583.1"/>
    </source>
</evidence>
<name>A0A0E9R5F7_ANGAN</name>
<dbReference type="AlphaFoldDB" id="A0A0E9R5F7"/>
<organism evidence="1">
    <name type="scientific">Anguilla anguilla</name>
    <name type="common">European freshwater eel</name>
    <name type="synonym">Muraena anguilla</name>
    <dbReference type="NCBI Taxonomy" id="7936"/>
    <lineage>
        <taxon>Eukaryota</taxon>
        <taxon>Metazoa</taxon>
        <taxon>Chordata</taxon>
        <taxon>Craniata</taxon>
        <taxon>Vertebrata</taxon>
        <taxon>Euteleostomi</taxon>
        <taxon>Actinopterygii</taxon>
        <taxon>Neopterygii</taxon>
        <taxon>Teleostei</taxon>
        <taxon>Anguilliformes</taxon>
        <taxon>Anguillidae</taxon>
        <taxon>Anguilla</taxon>
    </lineage>
</organism>
<reference evidence="1" key="2">
    <citation type="journal article" date="2015" name="Fish Shellfish Immunol.">
        <title>Early steps in the European eel (Anguilla anguilla)-Vibrio vulnificus interaction in the gills: Role of the RtxA13 toxin.</title>
        <authorList>
            <person name="Callol A."/>
            <person name="Pajuelo D."/>
            <person name="Ebbesson L."/>
            <person name="Teles M."/>
            <person name="MacKenzie S."/>
            <person name="Amaro C."/>
        </authorList>
    </citation>
    <scope>NUCLEOTIDE SEQUENCE</scope>
</reference>
<dbReference type="EMBL" id="GBXM01084994">
    <property type="protein sequence ID" value="JAH23583.1"/>
    <property type="molecule type" value="Transcribed_RNA"/>
</dbReference>
<proteinExistence type="predicted"/>
<reference evidence="1" key="1">
    <citation type="submission" date="2014-11" db="EMBL/GenBank/DDBJ databases">
        <authorList>
            <person name="Amaro Gonzalez C."/>
        </authorList>
    </citation>
    <scope>NUCLEOTIDE SEQUENCE</scope>
</reference>
<accession>A0A0E9R5F7</accession>
<protein>
    <submittedName>
        <fullName evidence="1">Uncharacterized protein</fullName>
    </submittedName>
</protein>